<reference evidence="1 2" key="1">
    <citation type="submission" date="2020-11" db="EMBL/GenBank/DDBJ databases">
        <title>Description of Pontivivens ytuae sp. nov. isolated from deep sea sediment of Mariana Trench.</title>
        <authorList>
            <person name="Wang Z."/>
            <person name="Sun Q.-L."/>
            <person name="Xu X.-D."/>
            <person name="Tang Y.-Z."/>
            <person name="Zhang J."/>
        </authorList>
    </citation>
    <scope>NUCLEOTIDE SEQUENCE [LARGE SCALE GENOMIC DNA]</scope>
    <source>
        <strain evidence="1 2">MT2928</strain>
    </source>
</reference>
<dbReference type="Proteomes" id="UP000594800">
    <property type="component" value="Chromosome"/>
</dbReference>
<dbReference type="RefSeq" id="WP_196104256.1">
    <property type="nucleotide sequence ID" value="NZ_CP064942.1"/>
</dbReference>
<evidence type="ECO:0000313" key="1">
    <source>
        <dbReference type="EMBL" id="QPH55057.1"/>
    </source>
</evidence>
<gene>
    <name evidence="1" type="ORF">I0K15_04735</name>
</gene>
<sequence length="148" mass="15451">MRTPLLLLALSGCAIGETIGFYDIPEGTELVVGDGPYPELLGLEEIEARGFVLLTPGEVRGAREEVDLLQADAGALLDTATLEARAIALRAETAEIGGQTATLSPEGRALLNRAASQSSRAARVSGSATEARLLQQRAAALRARASRP</sequence>
<proteinExistence type="predicted"/>
<organism evidence="1 2">
    <name type="scientific">Pontivivens ytuae</name>
    <dbReference type="NCBI Taxonomy" id="2789856"/>
    <lineage>
        <taxon>Bacteria</taxon>
        <taxon>Pseudomonadati</taxon>
        <taxon>Pseudomonadota</taxon>
        <taxon>Alphaproteobacteria</taxon>
        <taxon>Rhodobacterales</taxon>
        <taxon>Paracoccaceae</taxon>
        <taxon>Pontivivens</taxon>
    </lineage>
</organism>
<accession>A0A7S9QE58</accession>
<name>A0A7S9QE58_9RHOB</name>
<dbReference type="EMBL" id="CP064942">
    <property type="protein sequence ID" value="QPH55057.1"/>
    <property type="molecule type" value="Genomic_DNA"/>
</dbReference>
<keyword evidence="2" id="KW-1185">Reference proteome</keyword>
<protein>
    <submittedName>
        <fullName evidence="1">Uncharacterized protein</fullName>
    </submittedName>
</protein>
<dbReference type="KEGG" id="poz:I0K15_04735"/>
<dbReference type="AlphaFoldDB" id="A0A7S9QE58"/>
<evidence type="ECO:0000313" key="2">
    <source>
        <dbReference type="Proteomes" id="UP000594800"/>
    </source>
</evidence>